<organism evidence="5 6">
    <name type="scientific">Heterobasidion irregulare (strain TC 32-1)</name>
    <dbReference type="NCBI Taxonomy" id="747525"/>
    <lineage>
        <taxon>Eukaryota</taxon>
        <taxon>Fungi</taxon>
        <taxon>Dikarya</taxon>
        <taxon>Basidiomycota</taxon>
        <taxon>Agaricomycotina</taxon>
        <taxon>Agaricomycetes</taxon>
        <taxon>Russulales</taxon>
        <taxon>Bondarzewiaceae</taxon>
        <taxon>Heterobasidion</taxon>
        <taxon>Heterobasidion annosum species complex</taxon>
    </lineage>
</organism>
<dbReference type="InterPro" id="IPR034751">
    <property type="entry name" value="Yippee"/>
</dbReference>
<dbReference type="AlphaFoldDB" id="W4JNK6"/>
<dbReference type="GO" id="GO:0046872">
    <property type="term" value="F:metal ion binding"/>
    <property type="evidence" value="ECO:0007669"/>
    <property type="project" value="UniProtKB-KW"/>
</dbReference>
<evidence type="ECO:0000256" key="3">
    <source>
        <dbReference type="ARBA" id="ARBA00022833"/>
    </source>
</evidence>
<dbReference type="GeneID" id="20674467"/>
<accession>W4JNK6</accession>
<dbReference type="HOGENOM" id="CLU_1402608_0_0_1"/>
<evidence type="ECO:0000256" key="2">
    <source>
        <dbReference type="ARBA" id="ARBA00022723"/>
    </source>
</evidence>
<dbReference type="RefSeq" id="XP_009552590.1">
    <property type="nucleotide sequence ID" value="XM_009554295.1"/>
</dbReference>
<evidence type="ECO:0000313" key="5">
    <source>
        <dbReference type="EMBL" id="ETW75142.1"/>
    </source>
</evidence>
<evidence type="ECO:0000256" key="1">
    <source>
        <dbReference type="ARBA" id="ARBA00005613"/>
    </source>
</evidence>
<keyword evidence="6" id="KW-1185">Reference proteome</keyword>
<gene>
    <name evidence="5" type="ORF">HETIRDRAFT_430627</name>
</gene>
<proteinExistence type="inferred from homology"/>
<dbReference type="PANTHER" id="PTHR13848">
    <property type="entry name" value="PROTEIN YIPPEE-LIKE CG15309-RELATED"/>
    <property type="match status" value="1"/>
</dbReference>
<dbReference type="eggNOG" id="KOG3399">
    <property type="taxonomic scope" value="Eukaryota"/>
</dbReference>
<evidence type="ECO:0000313" key="6">
    <source>
        <dbReference type="Proteomes" id="UP000030671"/>
    </source>
</evidence>
<dbReference type="KEGG" id="hir:HETIRDRAFT_430627"/>
<dbReference type="InterPro" id="IPR004910">
    <property type="entry name" value="Yippee/Mis18/Cereblon"/>
</dbReference>
<dbReference type="InterPro" id="IPR039058">
    <property type="entry name" value="Yippee_fam"/>
</dbReference>
<keyword evidence="2" id="KW-0479">Metal-binding</keyword>
<dbReference type="EMBL" id="KI925466">
    <property type="protein sequence ID" value="ETW75142.1"/>
    <property type="molecule type" value="Genomic_DNA"/>
</dbReference>
<dbReference type="OrthoDB" id="6407410at2759"/>
<dbReference type="PROSITE" id="PS51792">
    <property type="entry name" value="YIPPEE"/>
    <property type="match status" value="1"/>
</dbReference>
<dbReference type="InParanoid" id="W4JNK6"/>
<dbReference type="STRING" id="747525.W4JNK6"/>
<dbReference type="Pfam" id="PF03226">
    <property type="entry name" value="Yippee-Mis18"/>
    <property type="match status" value="1"/>
</dbReference>
<sequence length="194" mass="21789">MMHGFPTTPIGMGAGRLLACKKCDTYITSSRYMLSCAYRGLLGKAALYREVSSTTTRLAPPTIQLMASGAYTVRTLTCQTCNSYLGMEIVRAYESSERWKEGRTLLELESIAEQRDAPSVPVPKEFLPPSLDSSVAAQMGKADIVVQERETGRKKPRRVMFRRTMIILEDMRARIPEKRMVLRTRVSKGTIKTD</sequence>
<keyword evidence="3" id="KW-0862">Zinc</keyword>
<reference evidence="5 6" key="1">
    <citation type="journal article" date="2012" name="New Phytol.">
        <title>Insight into trade-off between wood decay and parasitism from the genome of a fungal forest pathogen.</title>
        <authorList>
            <person name="Olson A."/>
            <person name="Aerts A."/>
            <person name="Asiegbu F."/>
            <person name="Belbahri L."/>
            <person name="Bouzid O."/>
            <person name="Broberg A."/>
            <person name="Canback B."/>
            <person name="Coutinho P.M."/>
            <person name="Cullen D."/>
            <person name="Dalman K."/>
            <person name="Deflorio G."/>
            <person name="van Diepen L.T."/>
            <person name="Dunand C."/>
            <person name="Duplessis S."/>
            <person name="Durling M."/>
            <person name="Gonthier P."/>
            <person name="Grimwood J."/>
            <person name="Fossdal C.G."/>
            <person name="Hansson D."/>
            <person name="Henrissat B."/>
            <person name="Hietala A."/>
            <person name="Himmelstrand K."/>
            <person name="Hoffmeister D."/>
            <person name="Hogberg N."/>
            <person name="James T.Y."/>
            <person name="Karlsson M."/>
            <person name="Kohler A."/>
            <person name="Kues U."/>
            <person name="Lee Y.H."/>
            <person name="Lin Y.C."/>
            <person name="Lind M."/>
            <person name="Lindquist E."/>
            <person name="Lombard V."/>
            <person name="Lucas S."/>
            <person name="Lunden K."/>
            <person name="Morin E."/>
            <person name="Murat C."/>
            <person name="Park J."/>
            <person name="Raffaello T."/>
            <person name="Rouze P."/>
            <person name="Salamov A."/>
            <person name="Schmutz J."/>
            <person name="Solheim H."/>
            <person name="Stahlberg J."/>
            <person name="Velez H."/>
            <person name="de Vries R.P."/>
            <person name="Wiebenga A."/>
            <person name="Woodward S."/>
            <person name="Yakovlev I."/>
            <person name="Garbelotto M."/>
            <person name="Martin F."/>
            <person name="Grigoriev I.V."/>
            <person name="Stenlid J."/>
        </authorList>
    </citation>
    <scope>NUCLEOTIDE SEQUENCE [LARGE SCALE GENOMIC DNA]</scope>
    <source>
        <strain evidence="5 6">TC 32-1</strain>
    </source>
</reference>
<comment type="similarity">
    <text evidence="1">Belongs to the yippee family.</text>
</comment>
<protein>
    <recommendedName>
        <fullName evidence="4">Yippee domain-containing protein</fullName>
    </recommendedName>
</protein>
<name>W4JNK6_HETIT</name>
<dbReference type="Proteomes" id="UP000030671">
    <property type="component" value="Unassembled WGS sequence"/>
</dbReference>
<evidence type="ECO:0000259" key="4">
    <source>
        <dbReference type="PROSITE" id="PS51792"/>
    </source>
</evidence>
<feature type="domain" description="Yippee" evidence="4">
    <location>
        <begin position="16"/>
        <end position="115"/>
    </location>
</feature>